<evidence type="ECO:0000256" key="13">
    <source>
        <dbReference type="SAM" id="Phobius"/>
    </source>
</evidence>
<keyword evidence="10 12" id="KW-0496">Mitochondrion</keyword>
<dbReference type="EMBL" id="KX087282">
    <property type="protein sequence ID" value="ARH54354.1"/>
    <property type="molecule type" value="Genomic_DNA"/>
</dbReference>
<geneLocation type="mitochondrion" evidence="14"/>
<gene>
    <name evidence="14" type="primary">atp8</name>
</gene>
<keyword evidence="11 13" id="KW-0472">Membrane</keyword>
<evidence type="ECO:0000256" key="5">
    <source>
        <dbReference type="ARBA" id="ARBA00022547"/>
    </source>
</evidence>
<organism evidence="14">
    <name type="scientific">Dibolia rugulosa</name>
    <dbReference type="NCBI Taxonomy" id="1587238"/>
    <lineage>
        <taxon>Eukaryota</taxon>
        <taxon>Metazoa</taxon>
        <taxon>Ecdysozoa</taxon>
        <taxon>Arthropoda</taxon>
        <taxon>Hexapoda</taxon>
        <taxon>Insecta</taxon>
        <taxon>Pterygota</taxon>
        <taxon>Neoptera</taxon>
        <taxon>Endopterygota</taxon>
        <taxon>Coleoptera</taxon>
        <taxon>Polyphaga</taxon>
        <taxon>Cucujiformia</taxon>
        <taxon>Chrysomeloidea</taxon>
        <taxon>Chrysomelidae</taxon>
        <taxon>Galerucinae</taxon>
        <taxon>Alticini</taxon>
        <taxon>Diabolina</taxon>
        <taxon>Dibolia</taxon>
    </lineage>
</organism>
<evidence type="ECO:0000256" key="10">
    <source>
        <dbReference type="ARBA" id="ARBA00023128"/>
    </source>
</evidence>
<sequence length="51" mass="6544">MPQMMPLNWLMLMLFFVLIFYFFNNLNYFSFNYTPKQKQFHKKSINLIWKW</sequence>
<keyword evidence="6 12" id="KW-0812">Transmembrane</keyword>
<evidence type="ECO:0000256" key="3">
    <source>
        <dbReference type="ARBA" id="ARBA00011291"/>
    </source>
</evidence>
<reference evidence="14" key="1">
    <citation type="submission" date="2016-04" db="EMBL/GenBank/DDBJ databases">
        <title>Mitochondria of beetle species.</title>
        <authorList>
            <person name="Hunter A."/>
            <person name="Moriniere J."/>
            <person name="Tang P."/>
            <person name="Linard B."/>
            <person name="Crampton-Platt A."/>
            <person name="Vogler A.P."/>
        </authorList>
    </citation>
    <scope>NUCLEOTIDE SEQUENCE</scope>
</reference>
<dbReference type="AlphaFoldDB" id="A0A343C2W1"/>
<evidence type="ECO:0000256" key="12">
    <source>
        <dbReference type="RuleBase" id="RU003661"/>
    </source>
</evidence>
<evidence type="ECO:0000256" key="2">
    <source>
        <dbReference type="ARBA" id="ARBA00008892"/>
    </source>
</evidence>
<evidence type="ECO:0000256" key="9">
    <source>
        <dbReference type="ARBA" id="ARBA00023065"/>
    </source>
</evidence>
<evidence type="ECO:0000313" key="14">
    <source>
        <dbReference type="EMBL" id="ARH54354.1"/>
    </source>
</evidence>
<dbReference type="InterPro" id="IPR001421">
    <property type="entry name" value="ATP8_metazoa"/>
</dbReference>
<evidence type="ECO:0000256" key="4">
    <source>
        <dbReference type="ARBA" id="ARBA00022448"/>
    </source>
</evidence>
<proteinExistence type="inferred from homology"/>
<accession>A0A343C2W1</accession>
<dbReference type="GO" id="GO:0015078">
    <property type="term" value="F:proton transmembrane transporter activity"/>
    <property type="evidence" value="ECO:0007669"/>
    <property type="project" value="InterPro"/>
</dbReference>
<evidence type="ECO:0000256" key="7">
    <source>
        <dbReference type="ARBA" id="ARBA00022781"/>
    </source>
</evidence>
<keyword evidence="5 12" id="KW-0138">CF(0)</keyword>
<keyword evidence="8 13" id="KW-1133">Transmembrane helix</keyword>
<comment type="subcellular location">
    <subcellularLocation>
        <location evidence="1 12">Mitochondrion membrane</location>
        <topology evidence="1 12">Single-pass membrane protein</topology>
    </subcellularLocation>
</comment>
<evidence type="ECO:0000256" key="8">
    <source>
        <dbReference type="ARBA" id="ARBA00022989"/>
    </source>
</evidence>
<dbReference type="GO" id="GO:0015986">
    <property type="term" value="P:proton motive force-driven ATP synthesis"/>
    <property type="evidence" value="ECO:0007669"/>
    <property type="project" value="InterPro"/>
</dbReference>
<evidence type="ECO:0000256" key="6">
    <source>
        <dbReference type="ARBA" id="ARBA00022692"/>
    </source>
</evidence>
<evidence type="ECO:0000256" key="1">
    <source>
        <dbReference type="ARBA" id="ARBA00004304"/>
    </source>
</evidence>
<name>A0A343C2W1_9CUCU</name>
<keyword evidence="4 12" id="KW-0813">Transport</keyword>
<protein>
    <recommendedName>
        <fullName evidence="12">ATP synthase complex subunit 8</fullName>
    </recommendedName>
</protein>
<comment type="similarity">
    <text evidence="2 12">Belongs to the ATPase protein 8 family.</text>
</comment>
<dbReference type="GO" id="GO:0045259">
    <property type="term" value="C:proton-transporting ATP synthase complex"/>
    <property type="evidence" value="ECO:0007669"/>
    <property type="project" value="UniProtKB-KW"/>
</dbReference>
<dbReference type="Pfam" id="PF00895">
    <property type="entry name" value="ATP-synt_8"/>
    <property type="match status" value="1"/>
</dbReference>
<keyword evidence="9 12" id="KW-0406">Ion transport</keyword>
<evidence type="ECO:0000256" key="11">
    <source>
        <dbReference type="ARBA" id="ARBA00023136"/>
    </source>
</evidence>
<feature type="transmembrane region" description="Helical" evidence="13">
    <location>
        <begin position="7"/>
        <end position="23"/>
    </location>
</feature>
<keyword evidence="7 12" id="KW-0375">Hydrogen ion transport</keyword>
<dbReference type="GO" id="GO:0031966">
    <property type="term" value="C:mitochondrial membrane"/>
    <property type="evidence" value="ECO:0007669"/>
    <property type="project" value="UniProtKB-SubCell"/>
</dbReference>
<comment type="subunit">
    <text evidence="3">F-type ATPases have 2 components, CF(1) - the catalytic core - and CF(0) - the membrane proton channel.</text>
</comment>